<dbReference type="Proteomes" id="UP000761534">
    <property type="component" value="Unassembled WGS sequence"/>
</dbReference>
<reference evidence="1" key="1">
    <citation type="journal article" date="2019" name="G3 (Bethesda)">
        <title>Genome Assemblies of Two Rare Opportunistic Yeast Pathogens: Diutina rugosa (syn. Candida rugosa) and Trichomonascus ciferrii (syn. Candida ciferrii).</title>
        <authorList>
            <person name="Mixao V."/>
            <person name="Saus E."/>
            <person name="Hansen A.P."/>
            <person name="Lass-Florl C."/>
            <person name="Gabaldon T."/>
        </authorList>
    </citation>
    <scope>NUCLEOTIDE SEQUENCE</scope>
    <source>
        <strain evidence="1">CBS 4856</strain>
    </source>
</reference>
<gene>
    <name evidence="1" type="ORF">TRICI_000078</name>
</gene>
<dbReference type="EMBL" id="SWFS01000011">
    <property type="protein sequence ID" value="KAA8917770.1"/>
    <property type="molecule type" value="Genomic_DNA"/>
</dbReference>
<organism evidence="1 2">
    <name type="scientific">Trichomonascus ciferrii</name>
    <dbReference type="NCBI Taxonomy" id="44093"/>
    <lineage>
        <taxon>Eukaryota</taxon>
        <taxon>Fungi</taxon>
        <taxon>Dikarya</taxon>
        <taxon>Ascomycota</taxon>
        <taxon>Saccharomycotina</taxon>
        <taxon>Dipodascomycetes</taxon>
        <taxon>Dipodascales</taxon>
        <taxon>Trichomonascaceae</taxon>
        <taxon>Trichomonascus</taxon>
        <taxon>Trichomonascus ciferrii complex</taxon>
    </lineage>
</organism>
<keyword evidence="2" id="KW-1185">Reference proteome</keyword>
<dbReference type="AlphaFoldDB" id="A0A642VEG1"/>
<sequence length="94" mass="10210">MPPENTHSLSESSSLTLRFHETEDVVLTDWALDVSDNGSGFVVDEFNSDLGDTTSGTGTAEDLDDLGELDRSLVILLHVSIDHKRKAICACEFA</sequence>
<comment type="caution">
    <text evidence="1">The sequence shown here is derived from an EMBL/GenBank/DDBJ whole genome shotgun (WGS) entry which is preliminary data.</text>
</comment>
<dbReference type="OrthoDB" id="4095588at2759"/>
<proteinExistence type="predicted"/>
<evidence type="ECO:0000313" key="2">
    <source>
        <dbReference type="Proteomes" id="UP000761534"/>
    </source>
</evidence>
<protein>
    <submittedName>
        <fullName evidence="1">Uncharacterized protein</fullName>
    </submittedName>
</protein>
<dbReference type="VEuPathDB" id="FungiDB:TRICI_000078"/>
<accession>A0A642VEG1</accession>
<evidence type="ECO:0000313" key="1">
    <source>
        <dbReference type="EMBL" id="KAA8917770.1"/>
    </source>
</evidence>
<name>A0A642VEG1_9ASCO</name>